<feature type="transmembrane region" description="Helical" evidence="1">
    <location>
        <begin position="39"/>
        <end position="60"/>
    </location>
</feature>
<comment type="caution">
    <text evidence="2">The sequence shown here is derived from an EMBL/GenBank/DDBJ whole genome shotgun (WGS) entry which is preliminary data.</text>
</comment>
<keyword evidence="1" id="KW-0472">Membrane</keyword>
<sequence length="63" mass="7151">MREFHFKPTLSLLFGILSIIKEIVSINQKDQRLASSGKICSLIGLGINFFYFLPIVWFAIAGF</sequence>
<evidence type="ECO:0000313" key="3">
    <source>
        <dbReference type="Proteomes" id="UP001139011"/>
    </source>
</evidence>
<evidence type="ECO:0000313" key="2">
    <source>
        <dbReference type="EMBL" id="MCK6255482.1"/>
    </source>
</evidence>
<keyword evidence="1" id="KW-1133">Transmembrane helix</keyword>
<dbReference type="RefSeq" id="WP_248251304.1">
    <property type="nucleotide sequence ID" value="NZ_JAIWJX010000002.1"/>
</dbReference>
<keyword evidence="1" id="KW-0812">Transmembrane</keyword>
<dbReference type="AlphaFoldDB" id="A0A9X1X7H9"/>
<keyword evidence="3" id="KW-1185">Reference proteome</keyword>
<dbReference type="Proteomes" id="UP001139011">
    <property type="component" value="Unassembled WGS sequence"/>
</dbReference>
<gene>
    <name evidence="2" type="ORF">LCY76_02435</name>
</gene>
<proteinExistence type="predicted"/>
<reference evidence="2" key="1">
    <citation type="submission" date="2021-09" db="EMBL/GenBank/DDBJ databases">
        <title>Genome analysis of Fictibacillus sp. KIGAM418 isolated from marine sediment.</title>
        <authorList>
            <person name="Seo M.-J."/>
            <person name="Cho E.-S."/>
            <person name="Hwang C.Y."/>
        </authorList>
    </citation>
    <scope>NUCLEOTIDE SEQUENCE</scope>
    <source>
        <strain evidence="2">KIGAM418</strain>
    </source>
</reference>
<evidence type="ECO:0000256" key="1">
    <source>
        <dbReference type="SAM" id="Phobius"/>
    </source>
</evidence>
<name>A0A9X1X7H9_9BACL</name>
<accession>A0A9X1X7H9</accession>
<protein>
    <submittedName>
        <fullName evidence="2">Uncharacterized protein</fullName>
    </submittedName>
</protein>
<organism evidence="2 3">
    <name type="scientific">Fictibacillus marinisediminis</name>
    <dbReference type="NCBI Taxonomy" id="2878389"/>
    <lineage>
        <taxon>Bacteria</taxon>
        <taxon>Bacillati</taxon>
        <taxon>Bacillota</taxon>
        <taxon>Bacilli</taxon>
        <taxon>Bacillales</taxon>
        <taxon>Fictibacillaceae</taxon>
        <taxon>Fictibacillus</taxon>
    </lineage>
</organism>
<dbReference type="EMBL" id="JAIWJX010000002">
    <property type="protein sequence ID" value="MCK6255482.1"/>
    <property type="molecule type" value="Genomic_DNA"/>
</dbReference>